<reference evidence="11 12" key="1">
    <citation type="journal article" date="2016" name="Nat. Commun.">
        <title>Thousands of microbial genomes shed light on interconnected biogeochemical processes in an aquifer system.</title>
        <authorList>
            <person name="Anantharaman K."/>
            <person name="Brown C.T."/>
            <person name="Hug L.A."/>
            <person name="Sharon I."/>
            <person name="Castelle C.J."/>
            <person name="Probst A.J."/>
            <person name="Thomas B.C."/>
            <person name="Singh A."/>
            <person name="Wilkins M.J."/>
            <person name="Karaoz U."/>
            <person name="Brodie E.L."/>
            <person name="Williams K.H."/>
            <person name="Hubbard S.S."/>
            <person name="Banfield J.F."/>
        </authorList>
    </citation>
    <scope>NUCLEOTIDE SEQUENCE [LARGE SCALE GENOMIC DNA]</scope>
</reference>
<dbReference type="Proteomes" id="UP000178017">
    <property type="component" value="Unassembled WGS sequence"/>
</dbReference>
<feature type="domain" description="DHFR" evidence="10">
    <location>
        <begin position="1"/>
        <end position="158"/>
    </location>
</feature>
<dbReference type="EMBL" id="MFDO01000016">
    <property type="protein sequence ID" value="OGE65548.1"/>
    <property type="molecule type" value="Genomic_DNA"/>
</dbReference>
<dbReference type="PROSITE" id="PS51330">
    <property type="entry name" value="DHFR_2"/>
    <property type="match status" value="1"/>
</dbReference>
<evidence type="ECO:0000256" key="7">
    <source>
        <dbReference type="ARBA" id="ARBA00025067"/>
    </source>
</evidence>
<dbReference type="Gene3D" id="3.40.430.10">
    <property type="entry name" value="Dihydrofolate Reductase, subunit A"/>
    <property type="match status" value="1"/>
</dbReference>
<protein>
    <recommendedName>
        <fullName evidence="3 8">Dihydrofolate reductase</fullName>
        <ecNumber evidence="3 8">1.5.1.3</ecNumber>
    </recommendedName>
</protein>
<dbReference type="PROSITE" id="PS00075">
    <property type="entry name" value="DHFR_1"/>
    <property type="match status" value="1"/>
</dbReference>
<dbReference type="UniPathway" id="UPA00077">
    <property type="reaction ID" value="UER00158"/>
</dbReference>
<keyword evidence="6 8" id="KW-0560">Oxidoreductase</keyword>
<dbReference type="GO" id="GO:0070401">
    <property type="term" value="F:NADP+ binding"/>
    <property type="evidence" value="ECO:0007669"/>
    <property type="project" value="UniProtKB-ARBA"/>
</dbReference>
<dbReference type="InterPro" id="IPR012259">
    <property type="entry name" value="DHFR"/>
</dbReference>
<evidence type="ECO:0000256" key="2">
    <source>
        <dbReference type="ARBA" id="ARBA00009539"/>
    </source>
</evidence>
<dbReference type="Pfam" id="PF00186">
    <property type="entry name" value="DHFR_1"/>
    <property type="match status" value="1"/>
</dbReference>
<dbReference type="AlphaFoldDB" id="A0A1F5MJM2"/>
<evidence type="ECO:0000256" key="3">
    <source>
        <dbReference type="ARBA" id="ARBA00012856"/>
    </source>
</evidence>
<dbReference type="InterPro" id="IPR024072">
    <property type="entry name" value="DHFR-like_dom_sf"/>
</dbReference>
<accession>A0A1F5MJM2</accession>
<proteinExistence type="inferred from homology"/>
<dbReference type="GO" id="GO:0046452">
    <property type="term" value="P:dihydrofolate metabolic process"/>
    <property type="evidence" value="ECO:0007669"/>
    <property type="project" value="TreeGrafter"/>
</dbReference>
<dbReference type="GO" id="GO:0006730">
    <property type="term" value="P:one-carbon metabolic process"/>
    <property type="evidence" value="ECO:0007669"/>
    <property type="project" value="UniProtKB-KW"/>
</dbReference>
<comment type="similarity">
    <text evidence="2 8 9">Belongs to the dihydrofolate reductase family.</text>
</comment>
<dbReference type="GO" id="GO:0046655">
    <property type="term" value="P:folic acid metabolic process"/>
    <property type="evidence" value="ECO:0007669"/>
    <property type="project" value="TreeGrafter"/>
</dbReference>
<dbReference type="SUPFAM" id="SSF53597">
    <property type="entry name" value="Dihydrofolate reductase-like"/>
    <property type="match status" value="1"/>
</dbReference>
<dbReference type="GO" id="GO:0046654">
    <property type="term" value="P:tetrahydrofolate biosynthetic process"/>
    <property type="evidence" value="ECO:0007669"/>
    <property type="project" value="UniProtKB-UniPathway"/>
</dbReference>
<evidence type="ECO:0000256" key="6">
    <source>
        <dbReference type="ARBA" id="ARBA00023002"/>
    </source>
</evidence>
<dbReference type="EC" id="1.5.1.3" evidence="3 8"/>
<dbReference type="GO" id="GO:0004146">
    <property type="term" value="F:dihydrofolate reductase activity"/>
    <property type="evidence" value="ECO:0007669"/>
    <property type="project" value="UniProtKB-EC"/>
</dbReference>
<evidence type="ECO:0000259" key="10">
    <source>
        <dbReference type="PROSITE" id="PS51330"/>
    </source>
</evidence>
<organism evidence="11 12">
    <name type="scientific">Candidatus Daviesbacteria bacterium RIFCSPLOWO2_01_FULL_40_24</name>
    <dbReference type="NCBI Taxonomy" id="1797787"/>
    <lineage>
        <taxon>Bacteria</taxon>
        <taxon>Candidatus Daviesiibacteriota</taxon>
    </lineage>
</organism>
<name>A0A1F5MJM2_9BACT</name>
<dbReference type="PIRSF" id="PIRSF000194">
    <property type="entry name" value="DHFR"/>
    <property type="match status" value="1"/>
</dbReference>
<evidence type="ECO:0000256" key="8">
    <source>
        <dbReference type="PIRNR" id="PIRNR000194"/>
    </source>
</evidence>
<dbReference type="PANTHER" id="PTHR48069:SF3">
    <property type="entry name" value="DIHYDROFOLATE REDUCTASE"/>
    <property type="match status" value="1"/>
</dbReference>
<keyword evidence="4 8" id="KW-0554">One-carbon metabolism</keyword>
<dbReference type="InterPro" id="IPR017925">
    <property type="entry name" value="DHFR_CS"/>
</dbReference>
<comment type="catalytic activity">
    <reaction evidence="8">
        <text>(6S)-5,6,7,8-tetrahydrofolate + NADP(+) = 7,8-dihydrofolate + NADPH + H(+)</text>
        <dbReference type="Rhea" id="RHEA:15009"/>
        <dbReference type="ChEBI" id="CHEBI:15378"/>
        <dbReference type="ChEBI" id="CHEBI:57451"/>
        <dbReference type="ChEBI" id="CHEBI:57453"/>
        <dbReference type="ChEBI" id="CHEBI:57783"/>
        <dbReference type="ChEBI" id="CHEBI:58349"/>
        <dbReference type="EC" id="1.5.1.3"/>
    </reaction>
</comment>
<dbReference type="PRINTS" id="PR00070">
    <property type="entry name" value="DHFR"/>
</dbReference>
<evidence type="ECO:0000256" key="4">
    <source>
        <dbReference type="ARBA" id="ARBA00022563"/>
    </source>
</evidence>
<keyword evidence="5 8" id="KW-0521">NADP</keyword>
<dbReference type="CDD" id="cd00209">
    <property type="entry name" value="DHFR"/>
    <property type="match status" value="1"/>
</dbReference>
<dbReference type="FunFam" id="3.40.430.10:FF:000001">
    <property type="entry name" value="Dihydrofolate reductase"/>
    <property type="match status" value="1"/>
</dbReference>
<dbReference type="PANTHER" id="PTHR48069">
    <property type="entry name" value="DIHYDROFOLATE REDUCTASE"/>
    <property type="match status" value="1"/>
</dbReference>
<sequence>MISIIVAASENMVIGKKGGLPWYIPEDLKRFKNITTGHPIIMGRKTHQSIGRPLPNRTNIIITRDATYKAEGCIVVNSVEQALQQAQGNPGAQEIFIIGGGEIYQQVMNKVERIYLTLIKGDLDGDVYFPDYSGFNKVIEEENHQSGDYSYKYMTLERGS</sequence>
<dbReference type="InterPro" id="IPR001796">
    <property type="entry name" value="DHFR_dom"/>
</dbReference>
<evidence type="ECO:0000313" key="12">
    <source>
        <dbReference type="Proteomes" id="UP000178017"/>
    </source>
</evidence>
<comment type="pathway">
    <text evidence="1 8">Cofactor biosynthesis; tetrahydrofolate biosynthesis; 5,6,7,8-tetrahydrofolate from 7,8-dihydrofolate: step 1/1.</text>
</comment>
<evidence type="ECO:0000256" key="5">
    <source>
        <dbReference type="ARBA" id="ARBA00022857"/>
    </source>
</evidence>
<evidence type="ECO:0000256" key="9">
    <source>
        <dbReference type="RuleBase" id="RU004474"/>
    </source>
</evidence>
<evidence type="ECO:0000256" key="1">
    <source>
        <dbReference type="ARBA" id="ARBA00004903"/>
    </source>
</evidence>
<comment type="caution">
    <text evidence="11">The sequence shown here is derived from an EMBL/GenBank/DDBJ whole genome shotgun (WGS) entry which is preliminary data.</text>
</comment>
<gene>
    <name evidence="11" type="ORF">A3B49_01900</name>
</gene>
<evidence type="ECO:0000313" key="11">
    <source>
        <dbReference type="EMBL" id="OGE65548.1"/>
    </source>
</evidence>
<dbReference type="GO" id="GO:0005829">
    <property type="term" value="C:cytosol"/>
    <property type="evidence" value="ECO:0007669"/>
    <property type="project" value="TreeGrafter"/>
</dbReference>
<comment type="function">
    <text evidence="7 8">Key enzyme in folate metabolism. Catalyzes an essential reaction for de novo glycine and purine synthesis, and for DNA precursor synthesis.</text>
</comment>